<dbReference type="EMBL" id="JBHRTR010000020">
    <property type="protein sequence ID" value="MFC3227143.1"/>
    <property type="molecule type" value="Genomic_DNA"/>
</dbReference>
<evidence type="ECO:0000256" key="2">
    <source>
        <dbReference type="ARBA" id="ARBA00001946"/>
    </source>
</evidence>
<dbReference type="PROSITE" id="PS51462">
    <property type="entry name" value="NUDIX"/>
    <property type="match status" value="1"/>
</dbReference>
<keyword evidence="9" id="KW-1185">Reference proteome</keyword>
<organism evidence="8 9">
    <name type="scientific">Marinibaculum pumilum</name>
    <dbReference type="NCBI Taxonomy" id="1766165"/>
    <lineage>
        <taxon>Bacteria</taxon>
        <taxon>Pseudomonadati</taxon>
        <taxon>Pseudomonadota</taxon>
        <taxon>Alphaproteobacteria</taxon>
        <taxon>Rhodospirillales</taxon>
        <taxon>Rhodospirillaceae</taxon>
        <taxon>Marinibaculum</taxon>
    </lineage>
</organism>
<evidence type="ECO:0000313" key="9">
    <source>
        <dbReference type="Proteomes" id="UP001595528"/>
    </source>
</evidence>
<dbReference type="InterPro" id="IPR039121">
    <property type="entry name" value="NUDT19"/>
</dbReference>
<keyword evidence="4" id="KW-0378">Hydrolase</keyword>
<keyword evidence="5" id="KW-0460">Magnesium</keyword>
<name>A0ABV7KXN4_9PROT</name>
<keyword evidence="6" id="KW-0464">Manganese</keyword>
<gene>
    <name evidence="8" type="ORF">ACFOGJ_07885</name>
</gene>
<evidence type="ECO:0000313" key="8">
    <source>
        <dbReference type="EMBL" id="MFC3227143.1"/>
    </source>
</evidence>
<evidence type="ECO:0000256" key="1">
    <source>
        <dbReference type="ARBA" id="ARBA00001936"/>
    </source>
</evidence>
<proteinExistence type="predicted"/>
<comment type="caution">
    <text evidence="8">The sequence shown here is derived from an EMBL/GenBank/DDBJ whole genome shotgun (WGS) entry which is preliminary data.</text>
</comment>
<keyword evidence="3" id="KW-0479">Metal-binding</keyword>
<comment type="cofactor">
    <cofactor evidence="2">
        <name>Mg(2+)</name>
        <dbReference type="ChEBI" id="CHEBI:18420"/>
    </cofactor>
</comment>
<evidence type="ECO:0000256" key="6">
    <source>
        <dbReference type="ARBA" id="ARBA00023211"/>
    </source>
</evidence>
<feature type="domain" description="Nudix hydrolase" evidence="7">
    <location>
        <begin position="16"/>
        <end position="216"/>
    </location>
</feature>
<dbReference type="Gene3D" id="3.90.79.10">
    <property type="entry name" value="Nucleoside Triphosphate Pyrophosphohydrolase"/>
    <property type="match status" value="1"/>
</dbReference>
<protein>
    <recommendedName>
        <fullName evidence="7">Nudix hydrolase domain-containing protein</fullName>
    </recommendedName>
</protein>
<accession>A0ABV7KXN4</accession>
<dbReference type="InterPro" id="IPR015797">
    <property type="entry name" value="NUDIX_hydrolase-like_dom_sf"/>
</dbReference>
<dbReference type="PANTHER" id="PTHR12318">
    <property type="entry name" value="TESTOSTERONE-REGULATED PROTEIN RP2"/>
    <property type="match status" value="1"/>
</dbReference>
<dbReference type="InterPro" id="IPR000086">
    <property type="entry name" value="NUDIX_hydrolase_dom"/>
</dbReference>
<dbReference type="Proteomes" id="UP001595528">
    <property type="component" value="Unassembled WGS sequence"/>
</dbReference>
<sequence>METSDILAADQSKAPPARPASTILLVRDGAAGGLEVFMVKRHHAIDFASGALVFPGGKLAEGDSDPALATHCTDGGATMDDRSRGMMVAGIREAFEESGLLLARAKGESALLDADRAHALAPWRPKLDKGEETMRAFAEAEGLDFALDALVPFAHWVTPTFMPKRFDTAFYIAHAPEGQIGRHDGSESVDSLWITPSEALKGAEEGRFAMVVATRLNVELLGRAATADEAIARARARPIVTVEPVLDKEAPGGAVLRIPAEAGYGISEVKVDRIVK</sequence>
<dbReference type="RefSeq" id="WP_379899306.1">
    <property type="nucleotide sequence ID" value="NZ_JBHRTR010000020.1"/>
</dbReference>
<dbReference type="CDD" id="cd18870">
    <property type="entry name" value="NUDIX_AcylCoAdiphos_Nudt19"/>
    <property type="match status" value="1"/>
</dbReference>
<dbReference type="SUPFAM" id="SSF55811">
    <property type="entry name" value="Nudix"/>
    <property type="match status" value="1"/>
</dbReference>
<evidence type="ECO:0000256" key="5">
    <source>
        <dbReference type="ARBA" id="ARBA00022842"/>
    </source>
</evidence>
<comment type="cofactor">
    <cofactor evidence="1">
        <name>Mn(2+)</name>
        <dbReference type="ChEBI" id="CHEBI:29035"/>
    </cofactor>
</comment>
<evidence type="ECO:0000256" key="3">
    <source>
        <dbReference type="ARBA" id="ARBA00022723"/>
    </source>
</evidence>
<dbReference type="PANTHER" id="PTHR12318:SF0">
    <property type="entry name" value="ACYL-COENZYME A DIPHOSPHATASE NUDT19"/>
    <property type="match status" value="1"/>
</dbReference>
<reference evidence="9" key="1">
    <citation type="journal article" date="2019" name="Int. J. Syst. Evol. Microbiol.">
        <title>The Global Catalogue of Microorganisms (GCM) 10K type strain sequencing project: providing services to taxonomists for standard genome sequencing and annotation.</title>
        <authorList>
            <consortium name="The Broad Institute Genomics Platform"/>
            <consortium name="The Broad Institute Genome Sequencing Center for Infectious Disease"/>
            <person name="Wu L."/>
            <person name="Ma J."/>
        </authorList>
    </citation>
    <scope>NUCLEOTIDE SEQUENCE [LARGE SCALE GENOMIC DNA]</scope>
    <source>
        <strain evidence="9">KCTC 42964</strain>
    </source>
</reference>
<evidence type="ECO:0000256" key="4">
    <source>
        <dbReference type="ARBA" id="ARBA00022801"/>
    </source>
</evidence>
<evidence type="ECO:0000259" key="7">
    <source>
        <dbReference type="PROSITE" id="PS51462"/>
    </source>
</evidence>